<proteinExistence type="predicted"/>
<feature type="signal peptide" evidence="1">
    <location>
        <begin position="1"/>
        <end position="30"/>
    </location>
</feature>
<dbReference type="EMBL" id="JACSPV010000041">
    <property type="protein sequence ID" value="MBD8006908.1"/>
    <property type="molecule type" value="Genomic_DNA"/>
</dbReference>
<accession>A0ABR8VQ71</accession>
<evidence type="ECO:0000313" key="3">
    <source>
        <dbReference type="Proteomes" id="UP000648182"/>
    </source>
</evidence>
<keyword evidence="3" id="KW-1185">Reference proteome</keyword>
<gene>
    <name evidence="2" type="ORF">H9631_17715</name>
</gene>
<name>A0ABR8VQ71_9BACI</name>
<reference evidence="2 3" key="1">
    <citation type="submission" date="2020-08" db="EMBL/GenBank/DDBJ databases">
        <title>A Genomic Blueprint of the Chicken Gut Microbiome.</title>
        <authorList>
            <person name="Gilroy R."/>
            <person name="Ravi A."/>
            <person name="Getino M."/>
            <person name="Pursley I."/>
            <person name="Horton D.L."/>
            <person name="Alikhan N.-F."/>
            <person name="Baker D."/>
            <person name="Gharbi K."/>
            <person name="Hall N."/>
            <person name="Watson M."/>
            <person name="Adriaenssens E.M."/>
            <person name="Foster-Nyarko E."/>
            <person name="Jarju S."/>
            <person name="Secka A."/>
            <person name="Antonio M."/>
            <person name="Oren A."/>
            <person name="Chaudhuri R."/>
            <person name="La Ragione R.M."/>
            <person name="Hildebrand F."/>
            <person name="Pallen M.J."/>
        </authorList>
    </citation>
    <scope>NUCLEOTIDE SEQUENCE [LARGE SCALE GENOMIC DNA]</scope>
    <source>
        <strain evidence="2 3">Sa1BUA2</strain>
    </source>
</reference>
<keyword evidence="1" id="KW-0732">Signal</keyword>
<comment type="caution">
    <text evidence="2">The sequence shown here is derived from an EMBL/GenBank/DDBJ whole genome shotgun (WGS) entry which is preliminary data.</text>
</comment>
<protein>
    <submittedName>
        <fullName evidence="2">Uncharacterized protein</fullName>
    </submittedName>
</protein>
<dbReference type="Proteomes" id="UP000648182">
    <property type="component" value="Unassembled WGS sequence"/>
</dbReference>
<evidence type="ECO:0000313" key="2">
    <source>
        <dbReference type="EMBL" id="MBD8006908.1"/>
    </source>
</evidence>
<feature type="chain" id="PRO_5047485185" evidence="1">
    <location>
        <begin position="31"/>
        <end position="130"/>
    </location>
</feature>
<evidence type="ECO:0000256" key="1">
    <source>
        <dbReference type="SAM" id="SignalP"/>
    </source>
</evidence>
<organism evidence="2 3">
    <name type="scientific">Bacillus norwichensis</name>
    <dbReference type="NCBI Taxonomy" id="2762217"/>
    <lineage>
        <taxon>Bacteria</taxon>
        <taxon>Bacillati</taxon>
        <taxon>Bacillota</taxon>
        <taxon>Bacilli</taxon>
        <taxon>Bacillales</taxon>
        <taxon>Bacillaceae</taxon>
        <taxon>Bacillus</taxon>
    </lineage>
</organism>
<sequence length="130" mass="13655">MSNVLTTKRNIIAFVAAILIAIAVSSSVAAASAFNFGFADENGVPNSHADAFIVKDAEINGNTVTITLRDASILGGLKVNGVQANRSAASDGNVEYTFTVADFDGLTDVELEVFAAPPHGGYMPMKLYWN</sequence>
<dbReference type="RefSeq" id="WP_191815166.1">
    <property type="nucleotide sequence ID" value="NZ_JACSPV010000041.1"/>
</dbReference>